<accession>A0A7C8BMB8</accession>
<evidence type="ECO:0000313" key="2">
    <source>
        <dbReference type="Proteomes" id="UP000481339"/>
    </source>
</evidence>
<evidence type="ECO:0000313" key="1">
    <source>
        <dbReference type="EMBL" id="KAB1631040.1"/>
    </source>
</evidence>
<dbReference type="CDD" id="cd09727">
    <property type="entry name" value="Cas6_I-E"/>
    <property type="match status" value="1"/>
</dbReference>
<comment type="caution">
    <text evidence="1">The sequence shown here is derived from an EMBL/GenBank/DDBJ whole genome shotgun (WGS) entry which is preliminary data.</text>
</comment>
<dbReference type="NCBIfam" id="TIGR01907">
    <property type="entry name" value="casE_Cse3"/>
    <property type="match status" value="1"/>
</dbReference>
<dbReference type="Pfam" id="PF08798">
    <property type="entry name" value="CRISPR_assoc"/>
    <property type="match status" value="1"/>
</dbReference>
<dbReference type="EMBL" id="WBKA01000010">
    <property type="protein sequence ID" value="KAB1631040.1"/>
    <property type="molecule type" value="Genomic_DNA"/>
</dbReference>
<dbReference type="Gene3D" id="3.30.70.1210">
    <property type="entry name" value="Crispr-associated protein, domain 2"/>
    <property type="match status" value="1"/>
</dbReference>
<dbReference type="RefSeq" id="WP_158036899.1">
    <property type="nucleotide sequence ID" value="NZ_BAAAZV010000009.1"/>
</dbReference>
<sequence>MTTISRVTLSQTARRAARVMASPEVLHAIIARATEHAEASGRTGSAERQPDGRTLWRLDRGRELNRLFIVSPVRPSLEVLSAELTSKSEAVTTLDYAPLLRAVTAGSEWRFRLKANPTKSLSQGEGHRGRRVGLLKDADQLAWLTARAQQLGVEFPVNRFGLPEVVVRDSHLVDFRRGTATVTLATAVFDGFLTVRDPELVKQALTTGVGRAKGYGYGLLTLARPQGAEADG</sequence>
<dbReference type="Gene3D" id="3.30.70.1200">
    <property type="entry name" value="Crispr-associated protein, domain 1"/>
    <property type="match status" value="1"/>
</dbReference>
<protein>
    <submittedName>
        <fullName evidence="1">Type I-E CRISPR-associated protein Cas6/Cse3/CasE</fullName>
    </submittedName>
</protein>
<name>A0A7C8BMB8_9MICO</name>
<dbReference type="SMART" id="SM01101">
    <property type="entry name" value="CRISPR_assoc"/>
    <property type="match status" value="1"/>
</dbReference>
<organism evidence="1 2">
    <name type="scientific">Pseudoclavibacter caeni</name>
    <dbReference type="NCBI Taxonomy" id="908846"/>
    <lineage>
        <taxon>Bacteria</taxon>
        <taxon>Bacillati</taxon>
        <taxon>Actinomycetota</taxon>
        <taxon>Actinomycetes</taxon>
        <taxon>Micrococcales</taxon>
        <taxon>Microbacteriaceae</taxon>
        <taxon>Pseudoclavibacter</taxon>
    </lineage>
</organism>
<reference evidence="1 2" key="1">
    <citation type="submission" date="2019-09" db="EMBL/GenBank/DDBJ databases">
        <title>Phylogeny of genus Pseudoclavibacter and closely related genus.</title>
        <authorList>
            <person name="Li Y."/>
        </authorList>
    </citation>
    <scope>NUCLEOTIDE SEQUENCE [LARGE SCALE GENOMIC DNA]</scope>
    <source>
        <strain evidence="1 2">JCM 16921</strain>
    </source>
</reference>
<dbReference type="SUPFAM" id="SSF117987">
    <property type="entry name" value="CRISPR-associated protein"/>
    <property type="match status" value="2"/>
</dbReference>
<keyword evidence="2" id="KW-1185">Reference proteome</keyword>
<dbReference type="OrthoDB" id="9795689at2"/>
<dbReference type="AlphaFoldDB" id="A0A7C8BMB8"/>
<dbReference type="InterPro" id="IPR010179">
    <property type="entry name" value="CRISPR-assoc_prot_Cse3"/>
</dbReference>
<proteinExistence type="predicted"/>
<dbReference type="Proteomes" id="UP000481339">
    <property type="component" value="Unassembled WGS sequence"/>
</dbReference>
<gene>
    <name evidence="1" type="primary">cas6e</name>
    <name evidence="1" type="ORF">F8O02_08900</name>
</gene>